<dbReference type="Proteomes" id="UP000472727">
    <property type="component" value="Unassembled WGS sequence"/>
</dbReference>
<dbReference type="InterPro" id="IPR002364">
    <property type="entry name" value="Quin_OxRdtase/zeta-crystal_CS"/>
</dbReference>
<dbReference type="InterPro" id="IPR000845">
    <property type="entry name" value="Nucleoside_phosphorylase_d"/>
</dbReference>
<dbReference type="InterPro" id="IPR035994">
    <property type="entry name" value="Nucleoside_phosphorylase_sf"/>
</dbReference>
<name>A0A7C8UQ53_ORBOL</name>
<gene>
    <name evidence="3" type="ORF">TWF106_005445</name>
</gene>
<dbReference type="PROSITE" id="PS01162">
    <property type="entry name" value="QOR_ZETA_CRYSTAL"/>
    <property type="match status" value="1"/>
</dbReference>
<dbReference type="CDD" id="cd05289">
    <property type="entry name" value="MDR_like_2"/>
    <property type="match status" value="1"/>
</dbReference>
<dbReference type="GO" id="GO:0016491">
    <property type="term" value="F:oxidoreductase activity"/>
    <property type="evidence" value="ECO:0007669"/>
    <property type="project" value="InterPro"/>
</dbReference>
<evidence type="ECO:0000313" key="3">
    <source>
        <dbReference type="EMBL" id="KAF3222639.1"/>
    </source>
</evidence>
<dbReference type="GO" id="GO:0009116">
    <property type="term" value="P:nucleoside metabolic process"/>
    <property type="evidence" value="ECO:0007669"/>
    <property type="project" value="InterPro"/>
</dbReference>
<dbReference type="InterPro" id="IPR020843">
    <property type="entry name" value="ER"/>
</dbReference>
<feature type="domain" description="Enoyl reductase (ER)" evidence="2">
    <location>
        <begin position="887"/>
        <end position="1200"/>
    </location>
</feature>
<dbReference type="InterPro" id="IPR011032">
    <property type="entry name" value="GroES-like_sf"/>
</dbReference>
<dbReference type="Pfam" id="PF24476">
    <property type="entry name" value="DUF7580"/>
    <property type="match status" value="1"/>
</dbReference>
<dbReference type="Gene3D" id="3.40.50.1580">
    <property type="entry name" value="Nucleoside phosphorylase domain"/>
    <property type="match status" value="1"/>
</dbReference>
<dbReference type="InterPro" id="IPR053137">
    <property type="entry name" value="NLR-like"/>
</dbReference>
<evidence type="ECO:0000259" key="2">
    <source>
        <dbReference type="SMART" id="SM00829"/>
    </source>
</evidence>
<proteinExistence type="predicted"/>
<comment type="caution">
    <text evidence="3">The sequence shown here is derived from an EMBL/GenBank/DDBJ whole genome shotgun (WGS) entry which is preliminary data.</text>
</comment>
<dbReference type="PANTHER" id="PTHR46082">
    <property type="entry name" value="ATP/GTP-BINDING PROTEIN-RELATED"/>
    <property type="match status" value="1"/>
</dbReference>
<dbReference type="InterPro" id="IPR036291">
    <property type="entry name" value="NAD(P)-bd_dom_sf"/>
</dbReference>
<protein>
    <recommendedName>
        <fullName evidence="2">Enoyl reductase (ER) domain-containing protein</fullName>
    </recommendedName>
</protein>
<feature type="region of interest" description="Disordered" evidence="1">
    <location>
        <begin position="525"/>
        <end position="565"/>
    </location>
</feature>
<dbReference type="SMART" id="SM00829">
    <property type="entry name" value="PKS_ER"/>
    <property type="match status" value="1"/>
</dbReference>
<dbReference type="EMBL" id="WIWS01000025">
    <property type="protein sequence ID" value="KAF3222639.1"/>
    <property type="molecule type" value="Genomic_DNA"/>
</dbReference>
<accession>A0A7C8UQ53</accession>
<dbReference type="SUPFAM" id="SSF51735">
    <property type="entry name" value="NAD(P)-binding Rossmann-fold domains"/>
    <property type="match status" value="1"/>
</dbReference>
<dbReference type="SUPFAM" id="SSF53167">
    <property type="entry name" value="Purine and uridine phosphorylases"/>
    <property type="match status" value="1"/>
</dbReference>
<sequence>MLTGEFTPLELAQEAFPTVSEVALKLAVETKNRGFGKLGSLLYIIILKDVTTLSSRQATVFETKIGASLDILEKACMWPKNAGTKGHPTLNGIAIAKRKGLVRALKIASVDVHRGLKEFFSRGHEFEALLTVLEQTQTIKDLTSEDMGLASSPDSKKDNVPGYPQHVNEALYVTLDMHTICGCSPQHLKSARLRLDSIEEHEGSQIPFEVLFPASPALTRGTPDCEIWHETMLMVSRNRPQKKKGQKLKRAPVQVEGTELSLGDFCRHLGAKIGYCIRFNLVFESADPVLRTCDLTSRPTRNVKLVQSLSLTNVLYKIGNKMTTKERFYLAYVLAKSVWQYYGSDWMRQPWTHDDIQFLEEQQSADKSKKIASYNPYYHPKFNDEKSEYPEYFPDGILLHRYPNILALAILLIEIIQGRPYDEQNHEPYGFAKIKEYYKYAWNLTLGAALDCNVIYKEVIKKCLDGKLFKEAPFDEDNPNDGINMRRDIIYREIVFPLKHLLKLSGSPSGEETMLQVVDDGPEIKAHPHQKDYNNTCQSDSSRRSSFEYSTSRVEMSPPAKPNITMSLADEDTLSERTWPNITPETRSHTPDSCISEARSSWSVERPESRDDFEIAIICAVKPEYDAVALLIDQFWDDDGDGYGRAPEDQNTYRTGRIGRYNVVLALLPGMGKANAANVASGFRSSFRGIEIALIVGICGGVPFYNDQEIILGDVIISGSIVQYDFGRRYTNKFQRKNNFSESLGRANTDVRSLLAALSTNDGSEILERRTLHHLEELQRRAQRRRKLRGKYDYPGADKDKLFESSYRHKHHTSFNCDTCNHCNADSDDTCDRAMTGAACSELLCDEKHLVHRRRIDEKLQSTELADEIQQPLPSTIRTLSQPDPNKAEVILTTVPLPTITPDSNEHLIKVYATSPCAGELLWPSFALSYYGKDPKIVPCYDLSGVVVKAPANSPFPAGSEIWGRTAVSHSGNAREYTVAYTEELALRPRSLDPVEAASVPLSAITAVQALFDQGGLAGFDAGEEGRKANASKRILVIAASGGVGVWLLQLAREAGVGGIVGVCGTPNVELVKELGATEIIDYKKQSLNEWIAEDESRKVDLVIDCKGGGSLAQSWNCVKDGGKIISIVEPTEPRKPEGCTAKDVTNYFFIMEPRGSDILHVGKFLEEGKVRMVIDSTFSLDDYQKAFDRLGRSTGKVLIKV</sequence>
<dbReference type="PANTHER" id="PTHR46082:SF6">
    <property type="entry name" value="AAA+ ATPASE DOMAIN-CONTAINING PROTEIN-RELATED"/>
    <property type="match status" value="1"/>
</dbReference>
<dbReference type="InterPro" id="IPR056002">
    <property type="entry name" value="DUF7580"/>
</dbReference>
<evidence type="ECO:0000313" key="4">
    <source>
        <dbReference type="Proteomes" id="UP000472727"/>
    </source>
</evidence>
<dbReference type="SUPFAM" id="SSF50129">
    <property type="entry name" value="GroES-like"/>
    <property type="match status" value="1"/>
</dbReference>
<organism evidence="3 4">
    <name type="scientific">Orbilia oligospora</name>
    <name type="common">Nematode-trapping fungus</name>
    <name type="synonym">Arthrobotrys oligospora</name>
    <dbReference type="NCBI Taxonomy" id="2813651"/>
    <lineage>
        <taxon>Eukaryota</taxon>
        <taxon>Fungi</taxon>
        <taxon>Dikarya</taxon>
        <taxon>Ascomycota</taxon>
        <taxon>Pezizomycotina</taxon>
        <taxon>Orbiliomycetes</taxon>
        <taxon>Orbiliales</taxon>
        <taxon>Orbiliaceae</taxon>
        <taxon>Orbilia</taxon>
    </lineage>
</organism>
<evidence type="ECO:0000256" key="1">
    <source>
        <dbReference type="SAM" id="MobiDB-lite"/>
    </source>
</evidence>
<dbReference type="Pfam" id="PF01048">
    <property type="entry name" value="PNP_UDP_1"/>
    <property type="match status" value="1"/>
</dbReference>
<dbReference type="AlphaFoldDB" id="A0A7C8UQ53"/>
<dbReference type="Pfam" id="PF13602">
    <property type="entry name" value="ADH_zinc_N_2"/>
    <property type="match status" value="1"/>
</dbReference>
<dbReference type="Gene3D" id="3.90.180.10">
    <property type="entry name" value="Medium-chain alcohol dehydrogenases, catalytic domain"/>
    <property type="match status" value="1"/>
</dbReference>
<dbReference type="Gene3D" id="3.40.50.720">
    <property type="entry name" value="NAD(P)-binding Rossmann-like Domain"/>
    <property type="match status" value="1"/>
</dbReference>
<dbReference type="GO" id="GO:0008270">
    <property type="term" value="F:zinc ion binding"/>
    <property type="evidence" value="ECO:0007669"/>
    <property type="project" value="InterPro"/>
</dbReference>
<feature type="region of interest" description="Disordered" evidence="1">
    <location>
        <begin position="579"/>
        <end position="601"/>
    </location>
</feature>
<reference evidence="3 4" key="1">
    <citation type="submission" date="2019-06" db="EMBL/GenBank/DDBJ databases">
        <authorList>
            <person name="Palmer J.M."/>
        </authorList>
    </citation>
    <scope>NUCLEOTIDE SEQUENCE [LARGE SCALE GENOMIC DNA]</scope>
    <source>
        <strain evidence="3 4">TWF106</strain>
    </source>
</reference>